<dbReference type="InterPro" id="IPR014001">
    <property type="entry name" value="Helicase_ATP-bd"/>
</dbReference>
<evidence type="ECO:0000313" key="11">
    <source>
        <dbReference type="EMBL" id="KAG6508076.1"/>
    </source>
</evidence>
<comment type="similarity">
    <text evidence="1">Belongs to the helicase family. RecQ subfamily.</text>
</comment>
<keyword evidence="4" id="KW-0067">ATP-binding</keyword>
<dbReference type="InterPro" id="IPR011545">
    <property type="entry name" value="DEAD/DEAH_box_helicase_dom"/>
</dbReference>
<comment type="catalytic activity">
    <reaction evidence="6">
        <text>Couples ATP hydrolysis with the unwinding of duplex DNA by translocating in the 3'-5' direction.</text>
        <dbReference type="EC" id="5.6.2.4"/>
    </reaction>
</comment>
<evidence type="ECO:0000256" key="1">
    <source>
        <dbReference type="ARBA" id="ARBA00005446"/>
    </source>
</evidence>
<dbReference type="SUPFAM" id="SSF52540">
    <property type="entry name" value="P-loop containing nucleoside triphosphate hydrolases"/>
    <property type="match status" value="1"/>
</dbReference>
<reference evidence="11 12" key="1">
    <citation type="submission" date="2020-08" db="EMBL/GenBank/DDBJ databases">
        <title>Plant Genome Project.</title>
        <authorList>
            <person name="Zhang R.-G."/>
        </authorList>
    </citation>
    <scope>NUCLEOTIDE SEQUENCE [LARGE SCALE GENOMIC DNA]</scope>
    <source>
        <tissue evidence="11">Rhizome</tissue>
    </source>
</reference>
<dbReference type="PROSITE" id="PS51192">
    <property type="entry name" value="HELICASE_ATP_BIND_1"/>
    <property type="match status" value="1"/>
</dbReference>
<dbReference type="GO" id="GO:0005524">
    <property type="term" value="F:ATP binding"/>
    <property type="evidence" value="ECO:0007669"/>
    <property type="project" value="UniProtKB-KW"/>
</dbReference>
<dbReference type="InterPro" id="IPR001650">
    <property type="entry name" value="Helicase_C-like"/>
</dbReference>
<evidence type="ECO:0000256" key="2">
    <source>
        <dbReference type="ARBA" id="ARBA00022741"/>
    </source>
</evidence>
<feature type="region of interest" description="Disordered" evidence="8">
    <location>
        <begin position="235"/>
        <end position="272"/>
    </location>
</feature>
<dbReference type="EC" id="5.6.2.4" evidence="7"/>
<evidence type="ECO:0000256" key="8">
    <source>
        <dbReference type="SAM" id="MobiDB-lite"/>
    </source>
</evidence>
<keyword evidence="3" id="KW-0378">Hydrolase</keyword>
<dbReference type="Proteomes" id="UP000734854">
    <property type="component" value="Unassembled WGS sequence"/>
</dbReference>
<dbReference type="GO" id="GO:0000724">
    <property type="term" value="P:double-strand break repair via homologous recombination"/>
    <property type="evidence" value="ECO:0007669"/>
    <property type="project" value="TreeGrafter"/>
</dbReference>
<feature type="domain" description="Helicase C-terminal" evidence="10">
    <location>
        <begin position="455"/>
        <end position="624"/>
    </location>
</feature>
<dbReference type="InterPro" id="IPR027417">
    <property type="entry name" value="P-loop_NTPase"/>
</dbReference>
<proteinExistence type="inferred from homology"/>
<feature type="domain" description="Helicase ATP-binding" evidence="9">
    <location>
        <begin position="325"/>
        <end position="484"/>
    </location>
</feature>
<feature type="compositionally biased region" description="Basic residues" evidence="8">
    <location>
        <begin position="37"/>
        <end position="55"/>
    </location>
</feature>
<feature type="compositionally biased region" description="Low complexity" evidence="8">
    <location>
        <begin position="237"/>
        <end position="247"/>
    </location>
</feature>
<keyword evidence="5" id="KW-0238">DNA-binding</keyword>
<dbReference type="SMART" id="SM00487">
    <property type="entry name" value="DEXDc"/>
    <property type="match status" value="1"/>
</dbReference>
<accession>A0A8J5GIA6</accession>
<evidence type="ECO:0000256" key="3">
    <source>
        <dbReference type="ARBA" id="ARBA00022801"/>
    </source>
</evidence>
<dbReference type="Gene3D" id="3.40.50.300">
    <property type="entry name" value="P-loop containing nucleotide triphosphate hydrolases"/>
    <property type="match status" value="2"/>
</dbReference>
<feature type="region of interest" description="Disordered" evidence="8">
    <location>
        <begin position="1"/>
        <end position="71"/>
    </location>
</feature>
<dbReference type="PROSITE" id="PS51194">
    <property type="entry name" value="HELICASE_CTER"/>
    <property type="match status" value="1"/>
</dbReference>
<keyword evidence="2" id="KW-0547">Nucleotide-binding</keyword>
<dbReference type="GO" id="GO:0009378">
    <property type="term" value="F:four-way junction helicase activity"/>
    <property type="evidence" value="ECO:0007669"/>
    <property type="project" value="TreeGrafter"/>
</dbReference>
<dbReference type="Pfam" id="PF00270">
    <property type="entry name" value="DEAD"/>
    <property type="match status" value="1"/>
</dbReference>
<dbReference type="GO" id="GO:0005634">
    <property type="term" value="C:nucleus"/>
    <property type="evidence" value="ECO:0007669"/>
    <property type="project" value="TreeGrafter"/>
</dbReference>
<keyword evidence="12" id="KW-1185">Reference proteome</keyword>
<evidence type="ECO:0000256" key="4">
    <source>
        <dbReference type="ARBA" id="ARBA00022840"/>
    </source>
</evidence>
<dbReference type="InterPro" id="IPR002464">
    <property type="entry name" value="DNA/RNA_helicase_DEAH_CS"/>
</dbReference>
<evidence type="ECO:0000256" key="5">
    <source>
        <dbReference type="ARBA" id="ARBA00023125"/>
    </source>
</evidence>
<comment type="caution">
    <text evidence="11">The sequence shown here is derived from an EMBL/GenBank/DDBJ whole genome shotgun (WGS) entry which is preliminary data.</text>
</comment>
<dbReference type="GO" id="GO:0005694">
    <property type="term" value="C:chromosome"/>
    <property type="evidence" value="ECO:0007669"/>
    <property type="project" value="TreeGrafter"/>
</dbReference>
<dbReference type="GO" id="GO:0016787">
    <property type="term" value="F:hydrolase activity"/>
    <property type="evidence" value="ECO:0007669"/>
    <property type="project" value="UniProtKB-KW"/>
</dbReference>
<dbReference type="GO" id="GO:0043138">
    <property type="term" value="F:3'-5' DNA helicase activity"/>
    <property type="evidence" value="ECO:0007669"/>
    <property type="project" value="UniProtKB-EC"/>
</dbReference>
<dbReference type="SMART" id="SM00490">
    <property type="entry name" value="HELICc"/>
    <property type="match status" value="1"/>
</dbReference>
<gene>
    <name evidence="11" type="ORF">ZIOFF_033434</name>
</gene>
<evidence type="ECO:0000259" key="9">
    <source>
        <dbReference type="PROSITE" id="PS51192"/>
    </source>
</evidence>
<feature type="compositionally biased region" description="Pro residues" evidence="8">
    <location>
        <begin position="17"/>
        <end position="35"/>
    </location>
</feature>
<feature type="compositionally biased region" description="Basic residues" evidence="8">
    <location>
        <begin position="248"/>
        <end position="258"/>
    </location>
</feature>
<dbReference type="EMBL" id="JACMSC010000009">
    <property type="protein sequence ID" value="KAG6508076.1"/>
    <property type="molecule type" value="Genomic_DNA"/>
</dbReference>
<dbReference type="GO" id="GO:0005737">
    <property type="term" value="C:cytoplasm"/>
    <property type="evidence" value="ECO:0007669"/>
    <property type="project" value="TreeGrafter"/>
</dbReference>
<evidence type="ECO:0000313" key="12">
    <source>
        <dbReference type="Proteomes" id="UP000734854"/>
    </source>
</evidence>
<feature type="compositionally biased region" description="Polar residues" evidence="8">
    <location>
        <begin position="1"/>
        <end position="13"/>
    </location>
</feature>
<dbReference type="PANTHER" id="PTHR13710">
    <property type="entry name" value="DNA HELICASE RECQ FAMILY MEMBER"/>
    <property type="match status" value="1"/>
</dbReference>
<evidence type="ECO:0000256" key="7">
    <source>
        <dbReference type="ARBA" id="ARBA00034808"/>
    </source>
</evidence>
<evidence type="ECO:0000256" key="6">
    <source>
        <dbReference type="ARBA" id="ARBA00034617"/>
    </source>
</evidence>
<name>A0A8J5GIA6_ZINOF</name>
<sequence>MDSGSDSDASHISATPPRNPIPDPPKPGFRVPNPPKLSHRPKSIPRNPSKSKIRSTPKSSDPPAPEVSLSEELANLHGMPVVNVSQLAYVPDRPASFSRLVLSRRPSIDPSEFLIGGRGESSSDFVASSSSGEASLKVPERPKRSRPNGVRFIAPVEQLKRPDCVGEIKGRPCDAAVGRPDDGKTILNEQLNPRRVHSNFVGFGESREPAKLPKKGREGNFVRLNINGRGRRFTFKNRSNNGRSISSRSRRYRRKPVAGKHETPAGDDFDSGILVEQRRSSNCSNQLLEEAVTAAGEHPSDENLLRLLKLTHGYDSFREGQLESIKRVVAGESTMLMLPTGAGKSLCYELPALILPGVTLVVSPLVALMMDQLRKLPSVIPGGLFSSTQTIEEASETLRRLHEGTIKVLFVSPERLLNAEFLSLFVDGLSISVLVIDEAHCISEWSHNFRPSYLRLKDLLLLMKTSPLTDMHSIIVYCKFQNETDLVSKYLCDNNIPSKAYHSGIPAKNRGRIQELFCSNKLRVVVATVAFGMGLDKSDVQAVLHYSMPESLEEYIQETGRAGRDGKLSYCHLLLDISACYKLRSLCFSDGVDEYAVSKFLAYIFSNDVHSTGQICSLVKESMSRKFDMKEEVLLTILTQLEISDEQYITLLPPLNATCSLYFHKTPPMLLADKNILVASILNKSEVKDGHYVFDIPTISNKILVGTVDLINMLQDLKSLGEVTYDLKDPAFCYTIRKRPDDYCCLSMNITERLCQVERCKVQKLDAMFNVAWSAVKECNGVNGCSNSLHTPCIQRKTLDYFDGKDDALNDVALFKMARKSPFLGADIKVFLRSNSCMNFTPRAVARIMHGISSPAFTSSFWSKSHFWGRYVEVDFAIVMEAAKVELMNFVGKQSN</sequence>
<dbReference type="PANTHER" id="PTHR13710:SF108">
    <property type="entry name" value="ATP-DEPENDENT DNA HELICASE Q4"/>
    <property type="match status" value="1"/>
</dbReference>
<evidence type="ECO:0000259" key="10">
    <source>
        <dbReference type="PROSITE" id="PS51194"/>
    </source>
</evidence>
<organism evidence="11 12">
    <name type="scientific">Zingiber officinale</name>
    <name type="common">Ginger</name>
    <name type="synonym">Amomum zingiber</name>
    <dbReference type="NCBI Taxonomy" id="94328"/>
    <lineage>
        <taxon>Eukaryota</taxon>
        <taxon>Viridiplantae</taxon>
        <taxon>Streptophyta</taxon>
        <taxon>Embryophyta</taxon>
        <taxon>Tracheophyta</taxon>
        <taxon>Spermatophyta</taxon>
        <taxon>Magnoliopsida</taxon>
        <taxon>Liliopsida</taxon>
        <taxon>Zingiberales</taxon>
        <taxon>Zingiberaceae</taxon>
        <taxon>Zingiber</taxon>
    </lineage>
</organism>
<dbReference type="Pfam" id="PF00271">
    <property type="entry name" value="Helicase_C"/>
    <property type="match status" value="1"/>
</dbReference>
<protein>
    <recommendedName>
        <fullName evidence="7">DNA 3'-5' helicase</fullName>
        <ecNumber evidence="7">5.6.2.4</ecNumber>
    </recommendedName>
</protein>
<dbReference type="PROSITE" id="PS00690">
    <property type="entry name" value="DEAH_ATP_HELICASE"/>
    <property type="match status" value="1"/>
</dbReference>
<dbReference type="AlphaFoldDB" id="A0A8J5GIA6"/>
<dbReference type="GO" id="GO:0003677">
    <property type="term" value="F:DNA binding"/>
    <property type="evidence" value="ECO:0007669"/>
    <property type="project" value="UniProtKB-KW"/>
</dbReference>
<feature type="compositionally biased region" description="Low complexity" evidence="8">
    <location>
        <begin position="120"/>
        <end position="135"/>
    </location>
</feature>
<feature type="region of interest" description="Disordered" evidence="8">
    <location>
        <begin position="113"/>
        <end position="147"/>
    </location>
</feature>